<keyword evidence="1 12" id="KW-0240">DNA-directed RNA polymerase</keyword>
<dbReference type="Gene3D" id="3.40.1360.10">
    <property type="match status" value="1"/>
</dbReference>
<dbReference type="PROSITE" id="PS50880">
    <property type="entry name" value="TOPRIM"/>
    <property type="match status" value="1"/>
</dbReference>
<dbReference type="InterPro" id="IPR037068">
    <property type="entry name" value="DNA_primase_core_N_sf"/>
</dbReference>
<dbReference type="FunFam" id="3.40.1360.10:FF:000002">
    <property type="entry name" value="DNA primase"/>
    <property type="match status" value="1"/>
</dbReference>
<evidence type="ECO:0000313" key="16">
    <source>
        <dbReference type="EMBL" id="AFC24485.1"/>
    </source>
</evidence>
<dbReference type="Pfam" id="PF13155">
    <property type="entry name" value="Toprim_2"/>
    <property type="match status" value="1"/>
</dbReference>
<dbReference type="InterPro" id="IPR006295">
    <property type="entry name" value="DNA_primase_DnaG"/>
</dbReference>
<dbReference type="EC" id="2.7.7.101" evidence="12"/>
<comment type="catalytic activity">
    <reaction evidence="12">
        <text>ssDNA + n NTP = ssDNA/pppN(pN)n-1 hybrid + (n-1) diphosphate.</text>
        <dbReference type="EC" id="2.7.7.101"/>
    </reaction>
</comment>
<dbReference type="GO" id="GO:0005737">
    <property type="term" value="C:cytoplasm"/>
    <property type="evidence" value="ECO:0007669"/>
    <property type="project" value="TreeGrafter"/>
</dbReference>
<keyword evidence="11 12" id="KW-0804">Transcription</keyword>
<evidence type="ECO:0000256" key="13">
    <source>
        <dbReference type="PIRSR" id="PIRSR002811-1"/>
    </source>
</evidence>
<comment type="function">
    <text evidence="12">RNA polymerase that catalyzes the synthesis of short RNA molecules used as primers for DNA polymerase during DNA replication.</text>
</comment>
<evidence type="ECO:0000256" key="2">
    <source>
        <dbReference type="ARBA" id="ARBA00022515"/>
    </source>
</evidence>
<evidence type="ECO:0000256" key="14">
    <source>
        <dbReference type="SAM" id="MobiDB-lite"/>
    </source>
</evidence>
<evidence type="ECO:0000256" key="8">
    <source>
        <dbReference type="ARBA" id="ARBA00022833"/>
    </source>
</evidence>
<comment type="cofactor">
    <cofactor evidence="12 13">
        <name>Zn(2+)</name>
        <dbReference type="ChEBI" id="CHEBI:29105"/>
    </cofactor>
    <text evidence="12 13">Binds 1 zinc ion per monomer.</text>
</comment>
<dbReference type="PANTHER" id="PTHR30313:SF2">
    <property type="entry name" value="DNA PRIMASE"/>
    <property type="match status" value="1"/>
</dbReference>
<sequence>MGYISEKTVQEIFDTVKVEDVVGDFVHLKKRGANLIGLCPFHGEKTPSFTVSPAKGIYKCFGCGAGGNAVNFVMEHETLSYPEALRFLAQRYNIEIEEEESSEEYKEQQRQADSLYIINEFAQKHFAAQMQTDYGRSVGLSYFKERGLLQKTIDRFGLGFANGRNSDLLQTAKAKGYDLELLQKAGLATQYGNDFFRTRVMFPVHNLSGKVLGFGGRMLGNNKKQPKYLNTPESDIYQKSKILYGIYQARQAIVKAKECYMVEGYMDVLALSQAGIENVVASSGTSLTPGQIQLVKRYTPNLTLLYDGDKAGIKAALRGLDLILEQDMNAKVVLVPEGEDPDSYLQKVGLKAFREYLEQQATDFILFKMNLLLEDKADDPLARAELLQDIVGSIARIPDSLKRATYVRSCAQRLEISEQILHIEVNKRIAKAQADAEKDARREERQQARRQQRNQQKQQLAPGELPPPMEEDQFGPHAEGEYAPDNMAGPATDPQTGPAPVLGHFQEKDILRLLINFGDRAWPDAEEADTLAEFILIDMGELLDEFDHPLYAEIIELCIDRLEEGEPINSNYFTQHPKAELAQLAINLLADPYIYSPGWERLNVYLNSQEMPEQNHVADAKSGILRFKLHKQERLLAENQQQIKLLQSQPDKMEELILHLKIHQKLKAQQTELAAQLKTVILR</sequence>
<dbReference type="STRING" id="984262.SGRA_1750"/>
<evidence type="ECO:0000259" key="15">
    <source>
        <dbReference type="PROSITE" id="PS50880"/>
    </source>
</evidence>
<dbReference type="NCBIfam" id="TIGR01391">
    <property type="entry name" value="dnaG"/>
    <property type="match status" value="1"/>
</dbReference>
<dbReference type="InterPro" id="IPR006171">
    <property type="entry name" value="TOPRIM_dom"/>
</dbReference>
<dbReference type="FunFam" id="3.90.580.10:FF:000001">
    <property type="entry name" value="DNA primase"/>
    <property type="match status" value="1"/>
</dbReference>
<evidence type="ECO:0000256" key="10">
    <source>
        <dbReference type="ARBA" id="ARBA00023125"/>
    </source>
</evidence>
<dbReference type="GO" id="GO:0003677">
    <property type="term" value="F:DNA binding"/>
    <property type="evidence" value="ECO:0007669"/>
    <property type="project" value="UniProtKB-KW"/>
</dbReference>
<dbReference type="EMBL" id="CP002831">
    <property type="protein sequence ID" value="AFC24485.1"/>
    <property type="molecule type" value="Genomic_DNA"/>
</dbReference>
<keyword evidence="17" id="KW-1185">Reference proteome</keyword>
<dbReference type="InterPro" id="IPR013264">
    <property type="entry name" value="DNAG_N"/>
</dbReference>
<dbReference type="SUPFAM" id="SSF57783">
    <property type="entry name" value="Zinc beta-ribbon"/>
    <property type="match status" value="1"/>
</dbReference>
<evidence type="ECO:0000256" key="7">
    <source>
        <dbReference type="ARBA" id="ARBA00022771"/>
    </source>
</evidence>
<keyword evidence="6 12" id="KW-0479">Metal-binding</keyword>
<dbReference type="HOGENOM" id="CLU_013501_3_0_10"/>
<dbReference type="InterPro" id="IPR002694">
    <property type="entry name" value="Znf_CHC2"/>
</dbReference>
<dbReference type="HAMAP" id="MF_00974">
    <property type="entry name" value="DNA_primase_DnaG"/>
    <property type="match status" value="1"/>
</dbReference>
<organism evidence="16 17">
    <name type="scientific">Saprospira grandis (strain Lewin)</name>
    <dbReference type="NCBI Taxonomy" id="984262"/>
    <lineage>
        <taxon>Bacteria</taxon>
        <taxon>Pseudomonadati</taxon>
        <taxon>Bacteroidota</taxon>
        <taxon>Saprospiria</taxon>
        <taxon>Saprospirales</taxon>
        <taxon>Saprospiraceae</taxon>
        <taxon>Saprospira</taxon>
    </lineage>
</organism>
<evidence type="ECO:0000313" key="17">
    <source>
        <dbReference type="Proteomes" id="UP000007519"/>
    </source>
</evidence>
<comment type="subunit">
    <text evidence="12">Monomer. Interacts with DnaB.</text>
</comment>
<dbReference type="GO" id="GO:0003899">
    <property type="term" value="F:DNA-directed RNA polymerase activity"/>
    <property type="evidence" value="ECO:0007669"/>
    <property type="project" value="UniProtKB-UniRule"/>
</dbReference>
<dbReference type="AlphaFoldDB" id="H6KZ95"/>
<evidence type="ECO:0000256" key="4">
    <source>
        <dbReference type="ARBA" id="ARBA00022695"/>
    </source>
</evidence>
<comment type="similarity">
    <text evidence="12">Belongs to the DnaG primase family.</text>
</comment>
<dbReference type="KEGG" id="sgn:SGRA_1750"/>
<dbReference type="SMART" id="SM00493">
    <property type="entry name" value="TOPRIM"/>
    <property type="match status" value="1"/>
</dbReference>
<gene>
    <name evidence="12 16" type="primary">dnaG</name>
    <name evidence="16" type="ordered locus">SGRA_1750</name>
</gene>
<dbReference type="SUPFAM" id="SSF56731">
    <property type="entry name" value="DNA primase core"/>
    <property type="match status" value="1"/>
</dbReference>
<keyword evidence="8 12" id="KW-0862">Zinc</keyword>
<dbReference type="InterPro" id="IPR030846">
    <property type="entry name" value="DnaG_bac"/>
</dbReference>
<keyword evidence="5 12" id="KW-0235">DNA replication</keyword>
<dbReference type="Pfam" id="PF01807">
    <property type="entry name" value="Zn_ribbon_DnaG"/>
    <property type="match status" value="1"/>
</dbReference>
<accession>H6KZ95</accession>
<dbReference type="Pfam" id="PF08275">
    <property type="entry name" value="DNAG_N"/>
    <property type="match status" value="1"/>
</dbReference>
<evidence type="ECO:0000256" key="3">
    <source>
        <dbReference type="ARBA" id="ARBA00022679"/>
    </source>
</evidence>
<keyword evidence="4 12" id="KW-0548">Nucleotidyltransferase</keyword>
<dbReference type="InterPro" id="IPR036977">
    <property type="entry name" value="DNA_primase_Znf_CHC2"/>
</dbReference>
<dbReference type="GO" id="GO:0000428">
    <property type="term" value="C:DNA-directed RNA polymerase complex"/>
    <property type="evidence" value="ECO:0007669"/>
    <property type="project" value="UniProtKB-KW"/>
</dbReference>
<dbReference type="Proteomes" id="UP000007519">
    <property type="component" value="Chromosome"/>
</dbReference>
<evidence type="ECO:0000256" key="6">
    <source>
        <dbReference type="ARBA" id="ARBA00022723"/>
    </source>
</evidence>
<evidence type="ECO:0000256" key="9">
    <source>
        <dbReference type="ARBA" id="ARBA00022842"/>
    </source>
</evidence>
<keyword evidence="10 12" id="KW-0238">DNA-binding</keyword>
<name>H6KZ95_SAPGL</name>
<protein>
    <recommendedName>
        <fullName evidence="12">DNA primase</fullName>
        <ecNumber evidence="12">2.7.7.101</ecNumber>
    </recommendedName>
</protein>
<dbReference type="RefSeq" id="WP_015692118.1">
    <property type="nucleotide sequence ID" value="NC_016940.1"/>
</dbReference>
<dbReference type="GO" id="GO:0008270">
    <property type="term" value="F:zinc ion binding"/>
    <property type="evidence" value="ECO:0007669"/>
    <property type="project" value="UniProtKB-UniRule"/>
</dbReference>
<dbReference type="CDD" id="cd03364">
    <property type="entry name" value="TOPRIM_DnaG_primases"/>
    <property type="match status" value="1"/>
</dbReference>
<dbReference type="PANTHER" id="PTHR30313">
    <property type="entry name" value="DNA PRIMASE"/>
    <property type="match status" value="1"/>
</dbReference>
<dbReference type="Pfam" id="PF10410">
    <property type="entry name" value="DnaB_bind"/>
    <property type="match status" value="1"/>
</dbReference>
<dbReference type="InterPro" id="IPR034151">
    <property type="entry name" value="TOPRIM_DnaG_bac"/>
</dbReference>
<keyword evidence="2 12" id="KW-0639">Primosome</keyword>
<keyword evidence="7 12" id="KW-0863">Zinc-finger</keyword>
<feature type="domain" description="Toprim" evidence="15">
    <location>
        <begin position="257"/>
        <end position="340"/>
    </location>
</feature>
<dbReference type="GO" id="GO:1990077">
    <property type="term" value="C:primosome complex"/>
    <property type="evidence" value="ECO:0007669"/>
    <property type="project" value="UniProtKB-KW"/>
</dbReference>
<evidence type="ECO:0000256" key="1">
    <source>
        <dbReference type="ARBA" id="ARBA00022478"/>
    </source>
</evidence>
<evidence type="ECO:0000256" key="12">
    <source>
        <dbReference type="HAMAP-Rule" id="MF_00974"/>
    </source>
</evidence>
<dbReference type="Gene3D" id="3.90.980.10">
    <property type="entry name" value="DNA primase, catalytic core, N-terminal domain"/>
    <property type="match status" value="1"/>
</dbReference>
<feature type="zinc finger region" description="CHC2-type" evidence="12 13">
    <location>
        <begin position="39"/>
        <end position="63"/>
    </location>
</feature>
<dbReference type="eggNOG" id="COG0358">
    <property type="taxonomic scope" value="Bacteria"/>
</dbReference>
<dbReference type="SMART" id="SM00400">
    <property type="entry name" value="ZnF_CHCC"/>
    <property type="match status" value="1"/>
</dbReference>
<evidence type="ECO:0000256" key="5">
    <source>
        <dbReference type="ARBA" id="ARBA00022705"/>
    </source>
</evidence>
<dbReference type="InterPro" id="IPR050219">
    <property type="entry name" value="DnaG_primase"/>
</dbReference>
<feature type="region of interest" description="Disordered" evidence="14">
    <location>
        <begin position="434"/>
        <end position="502"/>
    </location>
</feature>
<dbReference type="OrthoDB" id="9803773at2"/>
<dbReference type="Gene3D" id="3.90.580.10">
    <property type="entry name" value="Zinc finger, CHC2-type domain"/>
    <property type="match status" value="1"/>
</dbReference>
<reference evidence="16 17" key="1">
    <citation type="journal article" date="2012" name="Stand. Genomic Sci.">
        <title>Complete genome sequencing and analysis of Saprospira grandis str. Lewin, a predatory marine bacterium.</title>
        <authorList>
            <person name="Saw J.H."/>
            <person name="Yuryev A."/>
            <person name="Kanbe M."/>
            <person name="Hou S."/>
            <person name="Young A.G."/>
            <person name="Aizawa S."/>
            <person name="Alam M."/>
        </authorList>
    </citation>
    <scope>NUCLEOTIDE SEQUENCE [LARGE SCALE GENOMIC DNA]</scope>
    <source>
        <strain evidence="16 17">Lewin</strain>
    </source>
</reference>
<dbReference type="InterPro" id="IPR019475">
    <property type="entry name" value="DNA_primase_DnaB-bd"/>
</dbReference>
<dbReference type="GO" id="GO:0006269">
    <property type="term" value="P:DNA replication, synthesis of primer"/>
    <property type="evidence" value="ECO:0007669"/>
    <property type="project" value="UniProtKB-UniRule"/>
</dbReference>
<comment type="domain">
    <text evidence="12">Contains an N-terminal zinc-binding domain, a central core domain that contains the primase activity, and a C-terminal DnaB-binding domain.</text>
</comment>
<evidence type="ECO:0000256" key="11">
    <source>
        <dbReference type="ARBA" id="ARBA00023163"/>
    </source>
</evidence>
<proteinExistence type="inferred from homology"/>
<keyword evidence="3 12" id="KW-0808">Transferase</keyword>
<feature type="compositionally biased region" description="Basic and acidic residues" evidence="14">
    <location>
        <begin position="434"/>
        <end position="447"/>
    </location>
</feature>
<keyword evidence="9" id="KW-0460">Magnesium</keyword>